<dbReference type="Proteomes" id="UP000658690">
    <property type="component" value="Unassembled WGS sequence"/>
</dbReference>
<protein>
    <recommendedName>
        <fullName evidence="4">ABC transporter Uup C-terminal domain-containing protein</fullName>
    </recommendedName>
</protein>
<comment type="caution">
    <text evidence="2">The sequence shown here is derived from an EMBL/GenBank/DDBJ whole genome shotgun (WGS) entry which is preliminary data.</text>
</comment>
<gene>
    <name evidence="2" type="ORF">GC102_15545</name>
</gene>
<feature type="coiled-coil region" evidence="1">
    <location>
        <begin position="22"/>
        <end position="78"/>
    </location>
</feature>
<name>A0ABX1Z1Q9_9BACL</name>
<keyword evidence="3" id="KW-1185">Reference proteome</keyword>
<proteinExistence type="predicted"/>
<evidence type="ECO:0000313" key="3">
    <source>
        <dbReference type="Proteomes" id="UP000658690"/>
    </source>
</evidence>
<keyword evidence="1" id="KW-0175">Coiled coil</keyword>
<evidence type="ECO:0000313" key="2">
    <source>
        <dbReference type="EMBL" id="NOU87187.1"/>
    </source>
</evidence>
<organism evidence="2 3">
    <name type="scientific">Paenibacillus germinis</name>
    <dbReference type="NCBI Taxonomy" id="2654979"/>
    <lineage>
        <taxon>Bacteria</taxon>
        <taxon>Bacillati</taxon>
        <taxon>Bacillota</taxon>
        <taxon>Bacilli</taxon>
        <taxon>Bacillales</taxon>
        <taxon>Paenibacillaceae</taxon>
        <taxon>Paenibacillus</taxon>
    </lineage>
</organism>
<accession>A0ABX1Z1Q9</accession>
<sequence length="79" mass="9188">MARNNADAAPRGKSRSSVVFTRERLEKQIADGEAQLNNLDQRLENLAADELSQLWAEREAAQELLDRLYEQWMQIEEQE</sequence>
<reference evidence="2 3" key="1">
    <citation type="submission" date="2019-10" db="EMBL/GenBank/DDBJ databases">
        <title>Description of Paenibacillus choica sp. nov.</title>
        <authorList>
            <person name="Carlier A."/>
            <person name="Qi S."/>
        </authorList>
    </citation>
    <scope>NUCLEOTIDE SEQUENCE [LARGE SCALE GENOMIC DNA]</scope>
    <source>
        <strain evidence="2 3">LMG 31460</strain>
    </source>
</reference>
<evidence type="ECO:0008006" key="4">
    <source>
        <dbReference type="Google" id="ProtNLM"/>
    </source>
</evidence>
<dbReference type="EMBL" id="WHOC01000076">
    <property type="protein sequence ID" value="NOU87187.1"/>
    <property type="molecule type" value="Genomic_DNA"/>
</dbReference>
<evidence type="ECO:0000256" key="1">
    <source>
        <dbReference type="SAM" id="Coils"/>
    </source>
</evidence>